<dbReference type="AlphaFoldDB" id="A0A5P1FVA8"/>
<reference evidence="4" key="1">
    <citation type="journal article" date="2017" name="Nat. Commun.">
        <title>The asparagus genome sheds light on the origin and evolution of a young Y chromosome.</title>
        <authorList>
            <person name="Harkess A."/>
            <person name="Zhou J."/>
            <person name="Xu C."/>
            <person name="Bowers J.E."/>
            <person name="Van der Hulst R."/>
            <person name="Ayyampalayam S."/>
            <person name="Mercati F."/>
            <person name="Riccardi P."/>
            <person name="McKain M.R."/>
            <person name="Kakrana A."/>
            <person name="Tang H."/>
            <person name="Ray J."/>
            <person name="Groenendijk J."/>
            <person name="Arikit S."/>
            <person name="Mathioni S.M."/>
            <person name="Nakano M."/>
            <person name="Shan H."/>
            <person name="Telgmann-Rauber A."/>
            <person name="Kanno A."/>
            <person name="Yue Z."/>
            <person name="Chen H."/>
            <person name="Li W."/>
            <person name="Chen Y."/>
            <person name="Xu X."/>
            <person name="Zhang Y."/>
            <person name="Luo S."/>
            <person name="Chen H."/>
            <person name="Gao J."/>
            <person name="Mao Z."/>
            <person name="Pires J.C."/>
            <person name="Luo M."/>
            <person name="Kudrna D."/>
            <person name="Wing R.A."/>
            <person name="Meyers B.C."/>
            <person name="Yi K."/>
            <person name="Kong H."/>
            <person name="Lavrijsen P."/>
            <person name="Sunseri F."/>
            <person name="Falavigna A."/>
            <person name="Ye Y."/>
            <person name="Leebens-Mack J.H."/>
            <person name="Chen G."/>
        </authorList>
    </citation>
    <scope>NUCLEOTIDE SEQUENCE [LARGE SCALE GENOMIC DNA]</scope>
    <source>
        <strain evidence="4">cv. DH0086</strain>
    </source>
</reference>
<proteinExistence type="inferred from homology"/>
<keyword evidence="4" id="KW-1185">Reference proteome</keyword>
<dbReference type="Proteomes" id="UP000243459">
    <property type="component" value="Chromosome 1"/>
</dbReference>
<protein>
    <submittedName>
        <fullName evidence="3">Uncharacterized protein</fullName>
    </submittedName>
</protein>
<dbReference type="EMBL" id="CM007381">
    <property type="protein sequence ID" value="ONK81974.1"/>
    <property type="molecule type" value="Genomic_DNA"/>
</dbReference>
<evidence type="ECO:0000313" key="4">
    <source>
        <dbReference type="Proteomes" id="UP000243459"/>
    </source>
</evidence>
<dbReference type="OMA" id="WADCENG"/>
<evidence type="ECO:0000256" key="2">
    <source>
        <dbReference type="SAM" id="MobiDB-lite"/>
    </source>
</evidence>
<sequence>MDQNADVITGLQACIPHVKATRPLLALYKYKLKMKREQPTEVMDELYECDVVWADCENGPANVSDHSNAYQRSSRRPNSPTPRAAAPVNIPSTRPSAWSVYSDEETATTEAVPPHVLVSGRRSVGDKAAFSVCSGHGRTLKGRDLRHVRDSVLRMTGFLEG</sequence>
<gene>
    <name evidence="3" type="ORF">A4U43_C01F34820</name>
</gene>
<dbReference type="PANTHER" id="PTHR33083">
    <property type="entry name" value="EXPRESSED PROTEIN"/>
    <property type="match status" value="1"/>
</dbReference>
<dbReference type="InterPro" id="IPR007608">
    <property type="entry name" value="Senescence_reg_S40"/>
</dbReference>
<organism evidence="3 4">
    <name type="scientific">Asparagus officinalis</name>
    <name type="common">Garden asparagus</name>
    <dbReference type="NCBI Taxonomy" id="4686"/>
    <lineage>
        <taxon>Eukaryota</taxon>
        <taxon>Viridiplantae</taxon>
        <taxon>Streptophyta</taxon>
        <taxon>Embryophyta</taxon>
        <taxon>Tracheophyta</taxon>
        <taxon>Spermatophyta</taxon>
        <taxon>Magnoliopsida</taxon>
        <taxon>Liliopsida</taxon>
        <taxon>Asparagales</taxon>
        <taxon>Asparagaceae</taxon>
        <taxon>Asparagoideae</taxon>
        <taxon>Asparagus</taxon>
    </lineage>
</organism>
<name>A0A5P1FVA8_ASPOF</name>
<accession>A0A5P1FVA8</accession>
<feature type="region of interest" description="Disordered" evidence="2">
    <location>
        <begin position="62"/>
        <end position="91"/>
    </location>
</feature>
<feature type="compositionally biased region" description="Low complexity" evidence="2">
    <location>
        <begin position="76"/>
        <end position="87"/>
    </location>
</feature>
<dbReference type="Gramene" id="ONK81974">
    <property type="protein sequence ID" value="ONK81974"/>
    <property type="gene ID" value="A4U43_C01F34820"/>
</dbReference>
<dbReference type="GO" id="GO:0010150">
    <property type="term" value="P:leaf senescence"/>
    <property type="evidence" value="ECO:0007669"/>
    <property type="project" value="UniProtKB-ARBA"/>
</dbReference>
<dbReference type="Pfam" id="PF04520">
    <property type="entry name" value="Senescence_reg"/>
    <property type="match status" value="1"/>
</dbReference>
<dbReference type="PANTHER" id="PTHR33083:SF87">
    <property type="entry name" value="OS01G0727500 PROTEIN"/>
    <property type="match status" value="1"/>
</dbReference>
<evidence type="ECO:0000256" key="1">
    <source>
        <dbReference type="ARBA" id="ARBA00034773"/>
    </source>
</evidence>
<comment type="similarity">
    <text evidence="1">Belongs to the senescence regulator S40 family.</text>
</comment>
<evidence type="ECO:0000313" key="3">
    <source>
        <dbReference type="EMBL" id="ONK81974.1"/>
    </source>
</evidence>